<sequence>MSSLLVNVTTEAQLSGDAPLALGVRRTASLLLNAGTVWAGASVLAGWWALTPARAALAGVLTGLGALVVHYGVGEVTGLMPAGSFADNAPWFVVGAVTGAPLGLVGSLAHARGRWGLVAASVVPVGAVAEPWVQGWWVAGHGAGSPTRVSSLVTAAVLTLVGLLGARRAVRRFRSG</sequence>
<keyword evidence="1" id="KW-1133">Transmembrane helix</keyword>
<feature type="transmembrane region" description="Helical" evidence="1">
    <location>
        <begin position="55"/>
        <end position="73"/>
    </location>
</feature>
<accession>A0ABP8YDP8</accession>
<feature type="transmembrane region" description="Helical" evidence="1">
    <location>
        <begin position="115"/>
        <end position="137"/>
    </location>
</feature>
<name>A0ABP8YDP8_9MICO</name>
<evidence type="ECO:0000313" key="3">
    <source>
        <dbReference type="Proteomes" id="UP001500556"/>
    </source>
</evidence>
<reference evidence="3" key="1">
    <citation type="journal article" date="2019" name="Int. J. Syst. Evol. Microbiol.">
        <title>The Global Catalogue of Microorganisms (GCM) 10K type strain sequencing project: providing services to taxonomists for standard genome sequencing and annotation.</title>
        <authorList>
            <consortium name="The Broad Institute Genomics Platform"/>
            <consortium name="The Broad Institute Genome Sequencing Center for Infectious Disease"/>
            <person name="Wu L."/>
            <person name="Ma J."/>
        </authorList>
    </citation>
    <scope>NUCLEOTIDE SEQUENCE [LARGE SCALE GENOMIC DNA]</scope>
    <source>
        <strain evidence="3">JCM 18961</strain>
    </source>
</reference>
<keyword evidence="1" id="KW-0472">Membrane</keyword>
<keyword evidence="3" id="KW-1185">Reference proteome</keyword>
<dbReference type="EMBL" id="BAABLO010000011">
    <property type="protein sequence ID" value="GAA4725609.1"/>
    <property type="molecule type" value="Genomic_DNA"/>
</dbReference>
<feature type="transmembrane region" description="Helical" evidence="1">
    <location>
        <begin position="149"/>
        <end position="166"/>
    </location>
</feature>
<keyword evidence="1" id="KW-0812">Transmembrane</keyword>
<evidence type="ECO:0000256" key="1">
    <source>
        <dbReference type="SAM" id="Phobius"/>
    </source>
</evidence>
<feature type="transmembrane region" description="Helical" evidence="1">
    <location>
        <begin position="30"/>
        <end position="50"/>
    </location>
</feature>
<evidence type="ECO:0000313" key="2">
    <source>
        <dbReference type="EMBL" id="GAA4725609.1"/>
    </source>
</evidence>
<proteinExistence type="predicted"/>
<comment type="caution">
    <text evidence="2">The sequence shown here is derived from an EMBL/GenBank/DDBJ whole genome shotgun (WGS) entry which is preliminary data.</text>
</comment>
<protein>
    <submittedName>
        <fullName evidence="2">Uncharacterized protein</fullName>
    </submittedName>
</protein>
<dbReference type="Proteomes" id="UP001500556">
    <property type="component" value="Unassembled WGS sequence"/>
</dbReference>
<gene>
    <name evidence="2" type="ORF">GCM10025782_24680</name>
</gene>
<feature type="transmembrane region" description="Helical" evidence="1">
    <location>
        <begin position="89"/>
        <end position="108"/>
    </location>
</feature>
<organism evidence="2 3">
    <name type="scientific">Pedococcus ginsenosidimutans</name>
    <dbReference type="NCBI Taxonomy" id="490570"/>
    <lineage>
        <taxon>Bacteria</taxon>
        <taxon>Bacillati</taxon>
        <taxon>Actinomycetota</taxon>
        <taxon>Actinomycetes</taxon>
        <taxon>Micrococcales</taxon>
        <taxon>Intrasporangiaceae</taxon>
        <taxon>Pedococcus</taxon>
    </lineage>
</organism>